<evidence type="ECO:0000313" key="3">
    <source>
        <dbReference type="Proteomes" id="UP000199205"/>
    </source>
</evidence>
<keyword evidence="1" id="KW-0175">Coiled coil</keyword>
<feature type="coiled-coil region" evidence="1">
    <location>
        <begin position="49"/>
        <end position="111"/>
    </location>
</feature>
<dbReference type="OrthoDB" id="10005193at2"/>
<organism evidence="2 3">
    <name type="scientific">Rhizobium lusitanum</name>
    <dbReference type="NCBI Taxonomy" id="293958"/>
    <lineage>
        <taxon>Bacteria</taxon>
        <taxon>Pseudomonadati</taxon>
        <taxon>Pseudomonadota</taxon>
        <taxon>Alphaproteobacteria</taxon>
        <taxon>Hyphomicrobiales</taxon>
        <taxon>Rhizobiaceae</taxon>
        <taxon>Rhizobium/Agrobacterium group</taxon>
        <taxon>Rhizobium</taxon>
    </lineage>
</organism>
<proteinExistence type="predicted"/>
<sequence length="207" mass="23351">MADLHLRHEAPAHCCPYCLKPVGYIGRGLSLLFGAKIHKCDFLNVDTEAERFRQRIEAAEDDMVRIHHEKVDTREKLRAAEKDRDNLFSANRELHRRAQKAEGKLQRMEEAHRIACRHAFTKSIDYHLYAHILLNCNQSLFPKLVSDGSILPDPALDIRNKALEEAAQVAERLGSHLVRGESGPEYVGGNLDVAAAIRSLSVAKEPE</sequence>
<protein>
    <submittedName>
        <fullName evidence="2">Uncharacterized protein</fullName>
    </submittedName>
</protein>
<evidence type="ECO:0000313" key="2">
    <source>
        <dbReference type="EMBL" id="SCB30772.1"/>
    </source>
</evidence>
<name>A0A1C3VSM2_9HYPH</name>
<dbReference type="Proteomes" id="UP000199205">
    <property type="component" value="Unassembled WGS sequence"/>
</dbReference>
<dbReference type="SUPFAM" id="SSF57997">
    <property type="entry name" value="Tropomyosin"/>
    <property type="match status" value="1"/>
</dbReference>
<evidence type="ECO:0000256" key="1">
    <source>
        <dbReference type="SAM" id="Coils"/>
    </source>
</evidence>
<dbReference type="AlphaFoldDB" id="A0A1C3VSM2"/>
<reference evidence="2 3" key="1">
    <citation type="submission" date="2016-08" db="EMBL/GenBank/DDBJ databases">
        <authorList>
            <person name="Seilhamer J.J."/>
        </authorList>
    </citation>
    <scope>NUCLEOTIDE SEQUENCE [LARGE SCALE GENOMIC DNA]</scope>
    <source>
        <strain evidence="2 3">P1-7</strain>
    </source>
</reference>
<dbReference type="EMBL" id="FMAF01000006">
    <property type="protein sequence ID" value="SCB30772.1"/>
    <property type="molecule type" value="Genomic_DNA"/>
</dbReference>
<accession>A0A1C3VSM2</accession>
<dbReference type="RefSeq" id="WP_092574086.1">
    <property type="nucleotide sequence ID" value="NZ_FMAF01000006.1"/>
</dbReference>
<gene>
    <name evidence="2" type="ORF">GA0061101_106156</name>
</gene>